<dbReference type="Gene3D" id="1.20.5.1930">
    <property type="match status" value="1"/>
</dbReference>
<evidence type="ECO:0000256" key="7">
    <source>
        <dbReference type="ARBA" id="ARBA00022840"/>
    </source>
</evidence>
<keyword evidence="4" id="KW-0808">Transferase</keyword>
<evidence type="ECO:0000256" key="2">
    <source>
        <dbReference type="ARBA" id="ARBA00012438"/>
    </source>
</evidence>
<keyword evidence="8" id="KW-0902">Two-component regulatory system</keyword>
<dbReference type="Pfam" id="PF02518">
    <property type="entry name" value="HATPase_c"/>
    <property type="match status" value="1"/>
</dbReference>
<keyword evidence="9" id="KW-1133">Transmembrane helix</keyword>
<sequence length="400" mass="42378">MSRDNTAVPHTRSAARPRIRRNDVLLALGLAVAQGAAVVLGGVVVAEFRPLLPMITVLLVAESLALMLWRSRPLVCQALVWSMEMLIALMVPIGYSVSGLGQLVVSFGIGMRLPLRRAVPLLSALALTGPIISYGREPASPWQSSALLLLVELAIYLLPMLGGAALASSRRYEAALREFQRREHARQLEVALIQERRRLAGELHDVAAHHLAGIAVQAAAIDRLVEREPAAARAAAAQLRGQAKEALAGLRSVVGLLRRDHEDGVAPPGLAHLPALVESISELGVDIRMRADGQGPPPGLAPQEGTAVYRVAQQAISNALQHAPGARILVEMRSSGDRLVLCVTNTAAQGEPAEPGGGGSGLAVMRERAAAVGGRLEAGPIRQGGWRVRLALPLNREDEA</sequence>
<name>A0A3P1V9P0_9ACTO</name>
<dbReference type="InterPro" id="IPR050482">
    <property type="entry name" value="Sensor_HK_TwoCompSys"/>
</dbReference>
<dbReference type="CDD" id="cd16917">
    <property type="entry name" value="HATPase_UhpB-NarQ-NarX-like"/>
    <property type="match status" value="1"/>
</dbReference>
<dbReference type="Gene3D" id="3.30.565.10">
    <property type="entry name" value="Histidine kinase-like ATPase, C-terminal domain"/>
    <property type="match status" value="1"/>
</dbReference>
<keyword evidence="12" id="KW-1185">Reference proteome</keyword>
<dbReference type="EC" id="2.7.13.3" evidence="2"/>
<dbReference type="EMBL" id="RQZC01000001">
    <property type="protein sequence ID" value="RRD30851.1"/>
    <property type="molecule type" value="Genomic_DNA"/>
</dbReference>
<dbReference type="OrthoDB" id="227596at2"/>
<keyword evidence="3" id="KW-0597">Phosphoprotein</keyword>
<keyword evidence="9" id="KW-0472">Membrane</keyword>
<dbReference type="InterPro" id="IPR036890">
    <property type="entry name" value="HATPase_C_sf"/>
</dbReference>
<evidence type="ECO:0000256" key="1">
    <source>
        <dbReference type="ARBA" id="ARBA00000085"/>
    </source>
</evidence>
<dbReference type="Pfam" id="PF07730">
    <property type="entry name" value="HisKA_3"/>
    <property type="match status" value="1"/>
</dbReference>
<proteinExistence type="predicted"/>
<evidence type="ECO:0000256" key="8">
    <source>
        <dbReference type="ARBA" id="ARBA00023012"/>
    </source>
</evidence>
<evidence type="ECO:0000256" key="3">
    <source>
        <dbReference type="ARBA" id="ARBA00022553"/>
    </source>
</evidence>
<organism evidence="11 12">
    <name type="scientific">Actinomyces bowdenii</name>
    <dbReference type="NCBI Taxonomy" id="131109"/>
    <lineage>
        <taxon>Bacteria</taxon>
        <taxon>Bacillati</taxon>
        <taxon>Actinomycetota</taxon>
        <taxon>Actinomycetes</taxon>
        <taxon>Actinomycetales</taxon>
        <taxon>Actinomycetaceae</taxon>
        <taxon>Actinomyces</taxon>
    </lineage>
</organism>
<feature type="transmembrane region" description="Helical" evidence="9">
    <location>
        <begin position="147"/>
        <end position="167"/>
    </location>
</feature>
<evidence type="ECO:0000256" key="5">
    <source>
        <dbReference type="ARBA" id="ARBA00022741"/>
    </source>
</evidence>
<feature type="transmembrane region" description="Helical" evidence="9">
    <location>
        <begin position="78"/>
        <end position="98"/>
    </location>
</feature>
<dbReference type="GO" id="GO:0016020">
    <property type="term" value="C:membrane"/>
    <property type="evidence" value="ECO:0007669"/>
    <property type="project" value="InterPro"/>
</dbReference>
<evidence type="ECO:0000256" key="9">
    <source>
        <dbReference type="SAM" id="Phobius"/>
    </source>
</evidence>
<dbReference type="SMART" id="SM00387">
    <property type="entry name" value="HATPase_c"/>
    <property type="match status" value="1"/>
</dbReference>
<dbReference type="AlphaFoldDB" id="A0A3P1V9P0"/>
<dbReference type="Proteomes" id="UP000271272">
    <property type="component" value="Unassembled WGS sequence"/>
</dbReference>
<evidence type="ECO:0000259" key="10">
    <source>
        <dbReference type="SMART" id="SM00387"/>
    </source>
</evidence>
<keyword evidence="9" id="KW-0812">Transmembrane</keyword>
<accession>A0A3P1V9P0</accession>
<evidence type="ECO:0000313" key="12">
    <source>
        <dbReference type="Proteomes" id="UP000271272"/>
    </source>
</evidence>
<comment type="catalytic activity">
    <reaction evidence="1">
        <text>ATP + protein L-histidine = ADP + protein N-phospho-L-histidine.</text>
        <dbReference type="EC" id="2.7.13.3"/>
    </reaction>
</comment>
<feature type="domain" description="Histidine kinase/HSP90-like ATPase" evidence="10">
    <location>
        <begin position="303"/>
        <end position="396"/>
    </location>
</feature>
<dbReference type="GO" id="GO:0000155">
    <property type="term" value="F:phosphorelay sensor kinase activity"/>
    <property type="evidence" value="ECO:0007669"/>
    <property type="project" value="InterPro"/>
</dbReference>
<keyword evidence="7" id="KW-0067">ATP-binding</keyword>
<comment type="caution">
    <text evidence="11">The sequence shown here is derived from an EMBL/GenBank/DDBJ whole genome shotgun (WGS) entry which is preliminary data.</text>
</comment>
<evidence type="ECO:0000256" key="6">
    <source>
        <dbReference type="ARBA" id="ARBA00022777"/>
    </source>
</evidence>
<feature type="transmembrane region" description="Helical" evidence="9">
    <location>
        <begin position="24"/>
        <end position="45"/>
    </location>
</feature>
<dbReference type="GO" id="GO:0005524">
    <property type="term" value="F:ATP binding"/>
    <property type="evidence" value="ECO:0007669"/>
    <property type="project" value="UniProtKB-KW"/>
</dbReference>
<dbReference type="PANTHER" id="PTHR24421:SF10">
    <property type="entry name" value="NITRATE_NITRITE SENSOR PROTEIN NARQ"/>
    <property type="match status" value="1"/>
</dbReference>
<protein>
    <recommendedName>
        <fullName evidence="2">histidine kinase</fullName>
        <ecNumber evidence="2">2.7.13.3</ecNumber>
    </recommendedName>
</protein>
<dbReference type="InterPro" id="IPR003594">
    <property type="entry name" value="HATPase_dom"/>
</dbReference>
<reference evidence="11 12" key="1">
    <citation type="submission" date="2018-11" db="EMBL/GenBank/DDBJ databases">
        <title>Genomes From Bacteria Associated with the Canine Oral Cavity: a Test Case for Automated Genome-Based Taxonomic Assignment.</title>
        <authorList>
            <person name="Coil D.A."/>
            <person name="Jospin G."/>
            <person name="Darling A.E."/>
            <person name="Wallis C."/>
            <person name="Davis I.J."/>
            <person name="Harris S."/>
            <person name="Eisen J.A."/>
            <person name="Holcombe L.J."/>
            <person name="O'Flynn C."/>
        </authorList>
    </citation>
    <scope>NUCLEOTIDE SEQUENCE [LARGE SCALE GENOMIC DNA]</scope>
    <source>
        <strain evidence="11 12">OH5050</strain>
    </source>
</reference>
<dbReference type="PANTHER" id="PTHR24421">
    <property type="entry name" value="NITRATE/NITRITE SENSOR PROTEIN NARX-RELATED"/>
    <property type="match status" value="1"/>
</dbReference>
<feature type="transmembrane region" description="Helical" evidence="9">
    <location>
        <begin position="118"/>
        <end position="135"/>
    </location>
</feature>
<dbReference type="SUPFAM" id="SSF55874">
    <property type="entry name" value="ATPase domain of HSP90 chaperone/DNA topoisomerase II/histidine kinase"/>
    <property type="match status" value="1"/>
</dbReference>
<keyword evidence="5" id="KW-0547">Nucleotide-binding</keyword>
<evidence type="ECO:0000256" key="4">
    <source>
        <dbReference type="ARBA" id="ARBA00022679"/>
    </source>
</evidence>
<dbReference type="GO" id="GO:0046983">
    <property type="term" value="F:protein dimerization activity"/>
    <property type="evidence" value="ECO:0007669"/>
    <property type="project" value="InterPro"/>
</dbReference>
<gene>
    <name evidence="11" type="ORF">EII10_01770</name>
</gene>
<dbReference type="InterPro" id="IPR011712">
    <property type="entry name" value="Sig_transdc_His_kin_sub3_dim/P"/>
</dbReference>
<keyword evidence="6 11" id="KW-0418">Kinase</keyword>
<evidence type="ECO:0000313" key="11">
    <source>
        <dbReference type="EMBL" id="RRD30851.1"/>
    </source>
</evidence>